<dbReference type="RefSeq" id="WP_022541804.1">
    <property type="nucleotide sequence ID" value="NC_022521.1"/>
</dbReference>
<dbReference type="eggNOG" id="arCOG13720">
    <property type="taxonomic scope" value="Archaea"/>
</dbReference>
<keyword evidence="2" id="KW-1185">Reference proteome</keyword>
<proteinExistence type="predicted"/>
<sequence>MAETLLPGSTVRIGDALCRVSLPIVAGVESSCLLVAGVLRVTSGLVKGEAYEHVSRPLQAGLRAFLEGFEAIENLDSEYERAAAYATVYGGLILYSRCGDSPISRFYSARLLVGLAAGGEGGVRVVEDREVLEIWSHLLSGRIDAADRLSGPLALPPGYSAKFGGGQFKIAALGFECMPPYMKT</sequence>
<gene>
    <name evidence="1" type="ORF">ACAM_1063</name>
</gene>
<evidence type="ECO:0000313" key="1">
    <source>
        <dbReference type="EMBL" id="BAN90532.1"/>
    </source>
</evidence>
<evidence type="ECO:0000313" key="2">
    <source>
        <dbReference type="Proteomes" id="UP000016887"/>
    </source>
</evidence>
<dbReference type="STRING" id="1198449.ACAM_1063"/>
<dbReference type="Proteomes" id="UP000016887">
    <property type="component" value="Chromosome"/>
</dbReference>
<accession>U3TAH3</accession>
<dbReference type="GeneID" id="17110392"/>
<reference evidence="1 2" key="1">
    <citation type="journal article" date="2013" name="Appl. Environ. Microbiol.">
        <title>Variation of the Virus-Related Elements within Syntenic Genomes of the Hyperthermophilic Archaeon Aeropyrum.</title>
        <authorList>
            <person name="Daifuku T."/>
            <person name="Yoshida T."/>
            <person name="Kitamura T."/>
            <person name="Kawaichi S."/>
            <person name="Inoue T."/>
            <person name="Nomura K."/>
            <person name="Yoshida Y."/>
            <person name="Kuno S."/>
            <person name="Sako Y."/>
        </authorList>
    </citation>
    <scope>NUCLEOTIDE SEQUENCE [LARGE SCALE GENOMIC DNA]</scope>
    <source>
        <strain evidence="1 2">SY1</strain>
    </source>
</reference>
<dbReference type="EMBL" id="AP012489">
    <property type="protein sequence ID" value="BAN90532.1"/>
    <property type="molecule type" value="Genomic_DNA"/>
</dbReference>
<name>U3TAH3_9CREN</name>
<protein>
    <submittedName>
        <fullName evidence="1">Uncharacterized protein</fullName>
    </submittedName>
</protein>
<organism evidence="1 2">
    <name type="scientific">Aeropyrum camini SY1 = JCM 12091</name>
    <dbReference type="NCBI Taxonomy" id="1198449"/>
    <lineage>
        <taxon>Archaea</taxon>
        <taxon>Thermoproteota</taxon>
        <taxon>Thermoprotei</taxon>
        <taxon>Desulfurococcales</taxon>
        <taxon>Desulfurococcaceae</taxon>
        <taxon>Aeropyrum</taxon>
    </lineage>
</organism>
<dbReference type="AlphaFoldDB" id="U3TAH3"/>
<dbReference type="KEGG" id="acj:ACAM_1063"/>